<feature type="domain" description="PDZ" evidence="5">
    <location>
        <begin position="256"/>
        <end position="339"/>
    </location>
</feature>
<dbReference type="InterPro" id="IPR009003">
    <property type="entry name" value="Peptidase_S1_PA"/>
</dbReference>
<dbReference type="KEGG" id="aagg:ETAA8_47300"/>
<feature type="chain" id="PRO_5021767524" evidence="4">
    <location>
        <begin position="26"/>
        <end position="376"/>
    </location>
</feature>
<sequence length="376" mass="39039" precursor="true">MNRTPSLRIALGCLTAALTASSMLAAQETAADAKAQQLKIAQGTLLAPKAFRAAAKKVLPSLVTIESIGGLSSGISAAGIQAPGEGPTSGVIISPDGYIVTSTFNFIRKPPIITVTLSTGERKVAQLLGRDETRKICVLKVEGVNNLPVAAWSDRKDLRVGQWTVALGTGFGGNEPSLTAGIISATSRIGAKAIQTDANLSPANYGGPLIDLDGRVIGICVPLNPQSRDEGSGVDWYDSGIGFAVPLAGNDKVLEALKAGKTLQPAFLGVQSEPKGTPPVGATVMKVVPKSPAEIAGIKEGDRLQAIDGTEILDVTHLQSVIARYNAGDKAQINIQRGDEKLDLTAEFGVPPTQAKPPVKTPAKLIPGKQPEKKPE</sequence>
<protein>
    <submittedName>
        <fullName evidence="6">Serine protease HtrA</fullName>
    </submittedName>
</protein>
<dbReference type="Proteomes" id="UP000315017">
    <property type="component" value="Chromosome"/>
</dbReference>
<evidence type="ECO:0000259" key="5">
    <source>
        <dbReference type="PROSITE" id="PS50106"/>
    </source>
</evidence>
<dbReference type="Gene3D" id="2.40.10.120">
    <property type="match status" value="1"/>
</dbReference>
<dbReference type="GO" id="GO:0004252">
    <property type="term" value="F:serine-type endopeptidase activity"/>
    <property type="evidence" value="ECO:0007669"/>
    <property type="project" value="InterPro"/>
</dbReference>
<dbReference type="EMBL" id="CP036274">
    <property type="protein sequence ID" value="QDU29615.1"/>
    <property type="molecule type" value="Genomic_DNA"/>
</dbReference>
<evidence type="ECO:0000256" key="3">
    <source>
        <dbReference type="SAM" id="MobiDB-lite"/>
    </source>
</evidence>
<evidence type="ECO:0000256" key="1">
    <source>
        <dbReference type="ARBA" id="ARBA00022670"/>
    </source>
</evidence>
<dbReference type="SUPFAM" id="SSF50494">
    <property type="entry name" value="Trypsin-like serine proteases"/>
    <property type="match status" value="1"/>
</dbReference>
<dbReference type="PRINTS" id="PR00834">
    <property type="entry name" value="PROTEASES2C"/>
</dbReference>
<gene>
    <name evidence="6" type="primary">htrA_4</name>
    <name evidence="6" type="ORF">ETAA8_47300</name>
</gene>
<dbReference type="Pfam" id="PF13180">
    <property type="entry name" value="PDZ_2"/>
    <property type="match status" value="1"/>
</dbReference>
<evidence type="ECO:0000313" key="6">
    <source>
        <dbReference type="EMBL" id="QDU29615.1"/>
    </source>
</evidence>
<evidence type="ECO:0000256" key="4">
    <source>
        <dbReference type="SAM" id="SignalP"/>
    </source>
</evidence>
<dbReference type="PANTHER" id="PTHR43343">
    <property type="entry name" value="PEPTIDASE S12"/>
    <property type="match status" value="1"/>
</dbReference>
<accession>A0A517YHC0</accession>
<dbReference type="Gene3D" id="2.30.42.10">
    <property type="match status" value="1"/>
</dbReference>
<dbReference type="SUPFAM" id="SSF50156">
    <property type="entry name" value="PDZ domain-like"/>
    <property type="match status" value="1"/>
</dbReference>
<keyword evidence="1 6" id="KW-0645">Protease</keyword>
<evidence type="ECO:0000313" key="7">
    <source>
        <dbReference type="Proteomes" id="UP000315017"/>
    </source>
</evidence>
<feature type="region of interest" description="Disordered" evidence="3">
    <location>
        <begin position="349"/>
        <end position="376"/>
    </location>
</feature>
<dbReference type="Pfam" id="PF13365">
    <property type="entry name" value="Trypsin_2"/>
    <property type="match status" value="1"/>
</dbReference>
<dbReference type="PROSITE" id="PS50106">
    <property type="entry name" value="PDZ"/>
    <property type="match status" value="1"/>
</dbReference>
<dbReference type="InterPro" id="IPR001940">
    <property type="entry name" value="Peptidase_S1C"/>
</dbReference>
<organism evidence="6 7">
    <name type="scientific">Anatilimnocola aggregata</name>
    <dbReference type="NCBI Taxonomy" id="2528021"/>
    <lineage>
        <taxon>Bacteria</taxon>
        <taxon>Pseudomonadati</taxon>
        <taxon>Planctomycetota</taxon>
        <taxon>Planctomycetia</taxon>
        <taxon>Pirellulales</taxon>
        <taxon>Pirellulaceae</taxon>
        <taxon>Anatilimnocola</taxon>
    </lineage>
</organism>
<dbReference type="InterPro" id="IPR001478">
    <property type="entry name" value="PDZ"/>
</dbReference>
<keyword evidence="2" id="KW-0378">Hydrolase</keyword>
<dbReference type="GO" id="GO:0006508">
    <property type="term" value="P:proteolysis"/>
    <property type="evidence" value="ECO:0007669"/>
    <property type="project" value="UniProtKB-KW"/>
</dbReference>
<name>A0A517YHC0_9BACT</name>
<proteinExistence type="predicted"/>
<evidence type="ECO:0000256" key="2">
    <source>
        <dbReference type="ARBA" id="ARBA00022801"/>
    </source>
</evidence>
<dbReference type="RefSeq" id="WP_202921203.1">
    <property type="nucleotide sequence ID" value="NZ_CP036274.1"/>
</dbReference>
<dbReference type="PANTHER" id="PTHR43343:SF3">
    <property type="entry name" value="PROTEASE DO-LIKE 8, CHLOROPLASTIC"/>
    <property type="match status" value="1"/>
</dbReference>
<dbReference type="CDD" id="cd06779">
    <property type="entry name" value="cpPDZ_Deg_HtrA-like"/>
    <property type="match status" value="1"/>
</dbReference>
<dbReference type="InterPro" id="IPR036034">
    <property type="entry name" value="PDZ_sf"/>
</dbReference>
<dbReference type="AlphaFoldDB" id="A0A517YHC0"/>
<reference evidence="6 7" key="1">
    <citation type="submission" date="2019-02" db="EMBL/GenBank/DDBJ databases">
        <title>Deep-cultivation of Planctomycetes and their phenomic and genomic characterization uncovers novel biology.</title>
        <authorList>
            <person name="Wiegand S."/>
            <person name="Jogler M."/>
            <person name="Boedeker C."/>
            <person name="Pinto D."/>
            <person name="Vollmers J."/>
            <person name="Rivas-Marin E."/>
            <person name="Kohn T."/>
            <person name="Peeters S.H."/>
            <person name="Heuer A."/>
            <person name="Rast P."/>
            <person name="Oberbeckmann S."/>
            <person name="Bunk B."/>
            <person name="Jeske O."/>
            <person name="Meyerdierks A."/>
            <person name="Storesund J.E."/>
            <person name="Kallscheuer N."/>
            <person name="Luecker S."/>
            <person name="Lage O.M."/>
            <person name="Pohl T."/>
            <person name="Merkel B.J."/>
            <person name="Hornburger P."/>
            <person name="Mueller R.-W."/>
            <person name="Bruemmer F."/>
            <person name="Labrenz M."/>
            <person name="Spormann A.M."/>
            <person name="Op den Camp H."/>
            <person name="Overmann J."/>
            <person name="Amann R."/>
            <person name="Jetten M.S.M."/>
            <person name="Mascher T."/>
            <person name="Medema M.H."/>
            <person name="Devos D.P."/>
            <person name="Kaster A.-K."/>
            <person name="Ovreas L."/>
            <person name="Rohde M."/>
            <person name="Galperin M.Y."/>
            <person name="Jogler C."/>
        </authorList>
    </citation>
    <scope>NUCLEOTIDE SEQUENCE [LARGE SCALE GENOMIC DNA]</scope>
    <source>
        <strain evidence="6 7">ETA_A8</strain>
    </source>
</reference>
<keyword evidence="7" id="KW-1185">Reference proteome</keyword>
<feature type="signal peptide" evidence="4">
    <location>
        <begin position="1"/>
        <end position="25"/>
    </location>
</feature>
<dbReference type="SMART" id="SM00228">
    <property type="entry name" value="PDZ"/>
    <property type="match status" value="1"/>
</dbReference>
<keyword evidence="4" id="KW-0732">Signal</keyword>
<dbReference type="InterPro" id="IPR051201">
    <property type="entry name" value="Chloro_Bact_Ser_Proteases"/>
</dbReference>